<dbReference type="RefSeq" id="WP_160593331.1">
    <property type="nucleotide sequence ID" value="NZ_CP047895.1"/>
</dbReference>
<protein>
    <submittedName>
        <fullName evidence="4">HlyD family efflux transporter periplasmic adaptor subunit</fullName>
    </submittedName>
</protein>
<dbReference type="InterPro" id="IPR058624">
    <property type="entry name" value="MdtA-like_HH"/>
</dbReference>
<evidence type="ECO:0000256" key="2">
    <source>
        <dbReference type="SAM" id="Phobius"/>
    </source>
</evidence>
<feature type="domain" description="Multidrug resistance protein MdtA-like alpha-helical hairpin" evidence="3">
    <location>
        <begin position="112"/>
        <end position="177"/>
    </location>
</feature>
<gene>
    <name evidence="4" type="ORF">GVO57_11995</name>
</gene>
<sequence>MPFRAEHMSHFTTLSGIGVPRPMRNLAIMLMITIVGSIIFMLTVPWVQTAQGVGTVIALDPRDRVQNITALVPGRVERWFVKDAQLVKKGDPIVQIVDNDPMLLDRIRAERRQAEAEIAAAQQAMRVAQLDVNRMGQLYREGLMARRDYELAQIKVADYQAKIAEKQASINGIDIKLNRQAVQIVRAPRDGRVMKILGADNATMVKAGEVLATFAVENSPRVVELYIDGRDVPLVRPGRRVRLEFEGWPAIQFSGWPSVAQGMFDGRVFALDVNASPNGLFRVLVEEAPDRRPWPREPFVRLGAKVRGWVMMDTVKVGFELWRLLNDFPLQFQRPGDNIMDVARGTSEEADEAK</sequence>
<dbReference type="AlphaFoldDB" id="A0A7Z2NX22"/>
<reference evidence="4 5" key="1">
    <citation type="submission" date="2020-01" db="EMBL/GenBank/DDBJ databases">
        <title>Sphingomonas sp. C33 whole genome sequece.</title>
        <authorList>
            <person name="Park C."/>
        </authorList>
    </citation>
    <scope>NUCLEOTIDE SEQUENCE [LARGE SCALE GENOMIC DNA]</scope>
    <source>
        <strain evidence="4 5">C33</strain>
    </source>
</reference>
<dbReference type="SUPFAM" id="SSF111369">
    <property type="entry name" value="HlyD-like secretion proteins"/>
    <property type="match status" value="1"/>
</dbReference>
<organism evidence="4 5">
    <name type="scientific">Sphingomonas changnyeongensis</name>
    <dbReference type="NCBI Taxonomy" id="2698679"/>
    <lineage>
        <taxon>Bacteria</taxon>
        <taxon>Pseudomonadati</taxon>
        <taxon>Pseudomonadota</taxon>
        <taxon>Alphaproteobacteria</taxon>
        <taxon>Sphingomonadales</taxon>
        <taxon>Sphingomonadaceae</taxon>
        <taxon>Sphingomonas</taxon>
    </lineage>
</organism>
<dbReference type="PANTHER" id="PTHR30469:SF15">
    <property type="entry name" value="HLYD FAMILY OF SECRETION PROTEINS"/>
    <property type="match status" value="1"/>
</dbReference>
<evidence type="ECO:0000256" key="1">
    <source>
        <dbReference type="SAM" id="Coils"/>
    </source>
</evidence>
<proteinExistence type="predicted"/>
<dbReference type="GO" id="GO:0015562">
    <property type="term" value="F:efflux transmembrane transporter activity"/>
    <property type="evidence" value="ECO:0007669"/>
    <property type="project" value="TreeGrafter"/>
</dbReference>
<dbReference type="PANTHER" id="PTHR30469">
    <property type="entry name" value="MULTIDRUG RESISTANCE PROTEIN MDTA"/>
    <property type="match status" value="1"/>
</dbReference>
<name>A0A7Z2NX22_9SPHN</name>
<accession>A0A7Z2NX22</accession>
<keyword evidence="2" id="KW-0472">Membrane</keyword>
<feature type="transmembrane region" description="Helical" evidence="2">
    <location>
        <begin position="26"/>
        <end position="47"/>
    </location>
</feature>
<dbReference type="EMBL" id="CP047895">
    <property type="protein sequence ID" value="QHL91401.1"/>
    <property type="molecule type" value="Genomic_DNA"/>
</dbReference>
<dbReference type="Gene3D" id="1.10.287.470">
    <property type="entry name" value="Helix hairpin bin"/>
    <property type="match status" value="1"/>
</dbReference>
<keyword evidence="2" id="KW-0812">Transmembrane</keyword>
<evidence type="ECO:0000313" key="5">
    <source>
        <dbReference type="Proteomes" id="UP000464468"/>
    </source>
</evidence>
<evidence type="ECO:0000313" key="4">
    <source>
        <dbReference type="EMBL" id="QHL91401.1"/>
    </source>
</evidence>
<keyword evidence="1" id="KW-0175">Coiled coil</keyword>
<dbReference type="KEGG" id="schy:GVO57_11995"/>
<evidence type="ECO:0000259" key="3">
    <source>
        <dbReference type="Pfam" id="PF25876"/>
    </source>
</evidence>
<keyword evidence="5" id="KW-1185">Reference proteome</keyword>
<dbReference type="GO" id="GO:1990281">
    <property type="term" value="C:efflux pump complex"/>
    <property type="evidence" value="ECO:0007669"/>
    <property type="project" value="TreeGrafter"/>
</dbReference>
<dbReference type="Proteomes" id="UP000464468">
    <property type="component" value="Chromosome"/>
</dbReference>
<feature type="coiled-coil region" evidence="1">
    <location>
        <begin position="104"/>
        <end position="169"/>
    </location>
</feature>
<dbReference type="Gene3D" id="2.40.50.100">
    <property type="match status" value="1"/>
</dbReference>
<dbReference type="Pfam" id="PF25876">
    <property type="entry name" value="HH_MFP_RND"/>
    <property type="match status" value="1"/>
</dbReference>
<keyword evidence="2" id="KW-1133">Transmembrane helix</keyword>